<dbReference type="EMBL" id="AP023287">
    <property type="protein sequence ID" value="BCI51710.1"/>
    <property type="molecule type" value="Genomic_DNA"/>
</dbReference>
<organism evidence="2 3">
    <name type="scientific">Mycolicibacterium litorale</name>
    <dbReference type="NCBI Taxonomy" id="758802"/>
    <lineage>
        <taxon>Bacteria</taxon>
        <taxon>Bacillati</taxon>
        <taxon>Actinomycetota</taxon>
        <taxon>Actinomycetes</taxon>
        <taxon>Mycobacteriales</taxon>
        <taxon>Mycobacteriaceae</taxon>
        <taxon>Mycolicibacterium</taxon>
    </lineage>
</organism>
<proteinExistence type="predicted"/>
<protein>
    <submittedName>
        <fullName evidence="2">Uncharacterized protein</fullName>
    </submittedName>
</protein>
<keyword evidence="1" id="KW-0472">Membrane</keyword>
<reference evidence="2 3" key="1">
    <citation type="submission" date="2020-07" db="EMBL/GenBank/DDBJ databases">
        <title>Complete genome sequence of Mycolicibacterium litorale like strain isolated from cardiac implantable electronic device infection.</title>
        <authorList>
            <person name="Fukano H."/>
            <person name="Miyama H."/>
            <person name="Hoshino Y."/>
        </authorList>
    </citation>
    <scope>NUCLEOTIDE SEQUENCE [LARGE SCALE GENOMIC DNA]</scope>
    <source>
        <strain evidence="2 3">NIIDNTM18</strain>
    </source>
</reference>
<gene>
    <name evidence="2" type="ORF">NIIDNTM18_09880</name>
</gene>
<sequence>MLSALAEDNKVAIPVSLRVKSTEVVYDVVVWFFVVMVQAVGAAGLSSCSVGVSLAVRDWLNTSRPR</sequence>
<dbReference type="Proteomes" id="UP000515734">
    <property type="component" value="Chromosome"/>
</dbReference>
<evidence type="ECO:0000313" key="2">
    <source>
        <dbReference type="EMBL" id="BCI51710.1"/>
    </source>
</evidence>
<evidence type="ECO:0000313" key="3">
    <source>
        <dbReference type="Proteomes" id="UP000515734"/>
    </source>
</evidence>
<evidence type="ECO:0000256" key="1">
    <source>
        <dbReference type="SAM" id="Phobius"/>
    </source>
</evidence>
<dbReference type="AlphaFoldDB" id="A0A6S6P4W9"/>
<name>A0A6S6P4W9_9MYCO</name>
<keyword evidence="1" id="KW-1133">Transmembrane helix</keyword>
<keyword evidence="1" id="KW-0812">Transmembrane</keyword>
<feature type="transmembrane region" description="Helical" evidence="1">
    <location>
        <begin position="28"/>
        <end position="56"/>
    </location>
</feature>
<accession>A0A6S6P4W9</accession>